<keyword evidence="3" id="KW-0489">Methyltransferase</keyword>
<dbReference type="InterPro" id="IPR050973">
    <property type="entry name" value="H3K9_Histone-Lys_N-MTase"/>
</dbReference>
<dbReference type="PANTHER" id="PTHR46223">
    <property type="entry name" value="HISTONE-LYSINE N-METHYLTRANSFERASE SUV39H"/>
    <property type="match status" value="1"/>
</dbReference>
<feature type="region of interest" description="Disordered" evidence="8">
    <location>
        <begin position="24"/>
        <end position="71"/>
    </location>
</feature>
<protein>
    <recommendedName>
        <fullName evidence="9">SET domain-containing protein</fullName>
    </recommendedName>
</protein>
<evidence type="ECO:0000256" key="2">
    <source>
        <dbReference type="ARBA" id="ARBA00022454"/>
    </source>
</evidence>
<gene>
    <name evidence="10" type="ORF">SLS63_013610</name>
</gene>
<reference evidence="10 11" key="1">
    <citation type="submission" date="2024-02" db="EMBL/GenBank/DDBJ databases">
        <title>De novo assembly and annotation of 12 fungi associated with fruit tree decline syndrome in Ontario, Canada.</title>
        <authorList>
            <person name="Sulman M."/>
            <person name="Ellouze W."/>
            <person name="Ilyukhin E."/>
        </authorList>
    </citation>
    <scope>NUCLEOTIDE SEQUENCE [LARGE SCALE GENOMIC DNA]</scope>
    <source>
        <strain evidence="10 11">M169</strain>
    </source>
</reference>
<proteinExistence type="predicted"/>
<keyword evidence="5" id="KW-0949">S-adenosyl-L-methionine</keyword>
<comment type="subcellular location">
    <subcellularLocation>
        <location evidence="1">Chromosome</location>
    </subcellularLocation>
</comment>
<dbReference type="EMBL" id="JAKNSF020000192">
    <property type="protein sequence ID" value="KAK7707929.1"/>
    <property type="molecule type" value="Genomic_DNA"/>
</dbReference>
<dbReference type="Proteomes" id="UP001430848">
    <property type="component" value="Unassembled WGS sequence"/>
</dbReference>
<keyword evidence="7" id="KW-0862">Zinc</keyword>
<dbReference type="InterPro" id="IPR046341">
    <property type="entry name" value="SET_dom_sf"/>
</dbReference>
<evidence type="ECO:0000256" key="3">
    <source>
        <dbReference type="ARBA" id="ARBA00022603"/>
    </source>
</evidence>
<name>A0ABR1NN10_DIAER</name>
<evidence type="ECO:0000256" key="4">
    <source>
        <dbReference type="ARBA" id="ARBA00022679"/>
    </source>
</evidence>
<dbReference type="PROSITE" id="PS50280">
    <property type="entry name" value="SET"/>
    <property type="match status" value="1"/>
</dbReference>
<evidence type="ECO:0000256" key="8">
    <source>
        <dbReference type="SAM" id="MobiDB-lite"/>
    </source>
</evidence>
<dbReference type="SMART" id="SM00317">
    <property type="entry name" value="SET"/>
    <property type="match status" value="1"/>
</dbReference>
<evidence type="ECO:0000256" key="6">
    <source>
        <dbReference type="ARBA" id="ARBA00022723"/>
    </source>
</evidence>
<evidence type="ECO:0000313" key="11">
    <source>
        <dbReference type="Proteomes" id="UP001430848"/>
    </source>
</evidence>
<evidence type="ECO:0000256" key="1">
    <source>
        <dbReference type="ARBA" id="ARBA00004286"/>
    </source>
</evidence>
<keyword evidence="11" id="KW-1185">Reference proteome</keyword>
<keyword evidence="2" id="KW-0158">Chromosome</keyword>
<evidence type="ECO:0000313" key="10">
    <source>
        <dbReference type="EMBL" id="KAK7707929.1"/>
    </source>
</evidence>
<evidence type="ECO:0000256" key="5">
    <source>
        <dbReference type="ARBA" id="ARBA00022691"/>
    </source>
</evidence>
<comment type="caution">
    <text evidence="10">The sequence shown here is derived from an EMBL/GenBank/DDBJ whole genome shotgun (WGS) entry which is preliminary data.</text>
</comment>
<feature type="domain" description="SET" evidence="9">
    <location>
        <begin position="119"/>
        <end position="238"/>
    </location>
</feature>
<feature type="region of interest" description="Disordered" evidence="8">
    <location>
        <begin position="261"/>
        <end position="283"/>
    </location>
</feature>
<keyword evidence="6" id="KW-0479">Metal-binding</keyword>
<keyword evidence="4" id="KW-0808">Transferase</keyword>
<sequence>MIGLTDPSARPLFQYYDPATDSLQDVTYPDGSQPRRIDNYILDPADWQPKNRTYRSKHGSSPASGPPHGTKTRAAVLAHGVDDGEPCLVCGREGTRCFGDICVRSFRRRMGRVVRSGKLRIERAADSTGAAAASLGGRPYGVFAGVGIRRGSVVGEYLGRLHPPDRNRRLEGGSLYAFELEGIATVDAREYGSITRFVNHRCQPNLDVKFITYGRRRCIAFAAGRDINPGEQVFIHYGDDYFRESKPCLCDVVSYPHVPPKGSEPPWRVPIEAEQLGSQPSGE</sequence>
<dbReference type="InterPro" id="IPR001214">
    <property type="entry name" value="SET_dom"/>
</dbReference>
<organism evidence="10 11">
    <name type="scientific">Diaporthe eres</name>
    <name type="common">Phomopsis oblonga</name>
    <dbReference type="NCBI Taxonomy" id="83184"/>
    <lineage>
        <taxon>Eukaryota</taxon>
        <taxon>Fungi</taxon>
        <taxon>Dikarya</taxon>
        <taxon>Ascomycota</taxon>
        <taxon>Pezizomycotina</taxon>
        <taxon>Sordariomycetes</taxon>
        <taxon>Sordariomycetidae</taxon>
        <taxon>Diaporthales</taxon>
        <taxon>Diaporthaceae</taxon>
        <taxon>Diaporthe</taxon>
        <taxon>Diaporthe eres species complex</taxon>
    </lineage>
</organism>
<dbReference type="PANTHER" id="PTHR46223:SF3">
    <property type="entry name" value="HISTONE-LYSINE N-METHYLTRANSFERASE SET-23"/>
    <property type="match status" value="1"/>
</dbReference>
<evidence type="ECO:0000256" key="7">
    <source>
        <dbReference type="ARBA" id="ARBA00022833"/>
    </source>
</evidence>
<evidence type="ECO:0000259" key="9">
    <source>
        <dbReference type="PROSITE" id="PS50280"/>
    </source>
</evidence>
<dbReference type="Gene3D" id="2.170.270.10">
    <property type="entry name" value="SET domain"/>
    <property type="match status" value="1"/>
</dbReference>
<dbReference type="SUPFAM" id="SSF82199">
    <property type="entry name" value="SET domain"/>
    <property type="match status" value="1"/>
</dbReference>
<dbReference type="Pfam" id="PF00856">
    <property type="entry name" value="SET"/>
    <property type="match status" value="1"/>
</dbReference>
<accession>A0ABR1NN10</accession>